<dbReference type="InterPro" id="IPR005151">
    <property type="entry name" value="Tail-specific_protease"/>
</dbReference>
<feature type="chain" id="PRO_5025472216" evidence="2">
    <location>
        <begin position="18"/>
        <end position="812"/>
    </location>
</feature>
<dbReference type="RefSeq" id="XP_033386629.1">
    <property type="nucleotide sequence ID" value="XM_033521465.1"/>
</dbReference>
<feature type="region of interest" description="Disordered" evidence="1">
    <location>
        <begin position="339"/>
        <end position="365"/>
    </location>
</feature>
<dbReference type="Gene3D" id="3.90.226.10">
    <property type="entry name" value="2-enoyl-CoA Hydratase, Chain A, domain 1"/>
    <property type="match status" value="1"/>
</dbReference>
<dbReference type="AlphaFoldDB" id="A0A6A5Y0D1"/>
<keyword evidence="6" id="KW-1185">Reference proteome</keyword>
<protein>
    <submittedName>
        <fullName evidence="5">Uncharacterized protein</fullName>
    </submittedName>
</protein>
<feature type="compositionally biased region" description="Low complexity" evidence="1">
    <location>
        <begin position="342"/>
        <end position="356"/>
    </location>
</feature>
<dbReference type="OrthoDB" id="27214at2759"/>
<gene>
    <name evidence="5" type="ORF">BU24DRAFT_168046</name>
</gene>
<dbReference type="InterPro" id="IPR029045">
    <property type="entry name" value="ClpP/crotonase-like_dom_sf"/>
</dbReference>
<dbReference type="SUPFAM" id="SSF52096">
    <property type="entry name" value="ClpP/crotonase"/>
    <property type="match status" value="1"/>
</dbReference>
<name>A0A6A5Y0D1_9PLEO</name>
<keyword evidence="2" id="KW-0732">Signal</keyword>
<accession>A0A6A5Y0D1</accession>
<evidence type="ECO:0000313" key="5">
    <source>
        <dbReference type="EMBL" id="KAF2018290.1"/>
    </source>
</evidence>
<organism evidence="5 6">
    <name type="scientific">Aaosphaeria arxii CBS 175.79</name>
    <dbReference type="NCBI Taxonomy" id="1450172"/>
    <lineage>
        <taxon>Eukaryota</taxon>
        <taxon>Fungi</taxon>
        <taxon>Dikarya</taxon>
        <taxon>Ascomycota</taxon>
        <taxon>Pezizomycotina</taxon>
        <taxon>Dothideomycetes</taxon>
        <taxon>Pleosporomycetidae</taxon>
        <taxon>Pleosporales</taxon>
        <taxon>Pleosporales incertae sedis</taxon>
        <taxon>Aaosphaeria</taxon>
    </lineage>
</organism>
<dbReference type="Pfam" id="PF23658">
    <property type="entry name" value="PDZ_CPAF_rel"/>
    <property type="match status" value="1"/>
</dbReference>
<evidence type="ECO:0000313" key="6">
    <source>
        <dbReference type="Proteomes" id="UP000799778"/>
    </source>
</evidence>
<dbReference type="InterPro" id="IPR052766">
    <property type="entry name" value="S41A_metabolite_peptidase"/>
</dbReference>
<evidence type="ECO:0000256" key="2">
    <source>
        <dbReference type="SAM" id="SignalP"/>
    </source>
</evidence>
<feature type="signal peptide" evidence="2">
    <location>
        <begin position="1"/>
        <end position="17"/>
    </location>
</feature>
<dbReference type="Proteomes" id="UP000799778">
    <property type="component" value="Unassembled WGS sequence"/>
</dbReference>
<feature type="domain" description="Tail specific protease" evidence="3">
    <location>
        <begin position="393"/>
        <end position="611"/>
    </location>
</feature>
<dbReference type="GeneID" id="54278862"/>
<dbReference type="GO" id="GO:0006508">
    <property type="term" value="P:proteolysis"/>
    <property type="evidence" value="ECO:0007669"/>
    <property type="project" value="InterPro"/>
</dbReference>
<dbReference type="Pfam" id="PF03572">
    <property type="entry name" value="Peptidase_S41"/>
    <property type="match status" value="1"/>
</dbReference>
<dbReference type="InterPro" id="IPR056186">
    <property type="entry name" value="PDZ_CPAF-rel"/>
</dbReference>
<proteinExistence type="predicted"/>
<evidence type="ECO:0000259" key="4">
    <source>
        <dbReference type="Pfam" id="PF23658"/>
    </source>
</evidence>
<feature type="domain" description="CPAF-like PDZ" evidence="4">
    <location>
        <begin position="198"/>
        <end position="320"/>
    </location>
</feature>
<reference evidence="5" key="1">
    <citation type="journal article" date="2020" name="Stud. Mycol.">
        <title>101 Dothideomycetes genomes: a test case for predicting lifestyles and emergence of pathogens.</title>
        <authorList>
            <person name="Haridas S."/>
            <person name="Albert R."/>
            <person name="Binder M."/>
            <person name="Bloem J."/>
            <person name="Labutti K."/>
            <person name="Salamov A."/>
            <person name="Andreopoulos B."/>
            <person name="Baker S."/>
            <person name="Barry K."/>
            <person name="Bills G."/>
            <person name="Bluhm B."/>
            <person name="Cannon C."/>
            <person name="Castanera R."/>
            <person name="Culley D."/>
            <person name="Daum C."/>
            <person name="Ezra D."/>
            <person name="Gonzalez J."/>
            <person name="Henrissat B."/>
            <person name="Kuo A."/>
            <person name="Liang C."/>
            <person name="Lipzen A."/>
            <person name="Lutzoni F."/>
            <person name="Magnuson J."/>
            <person name="Mondo S."/>
            <person name="Nolan M."/>
            <person name="Ohm R."/>
            <person name="Pangilinan J."/>
            <person name="Park H.-J."/>
            <person name="Ramirez L."/>
            <person name="Alfaro M."/>
            <person name="Sun H."/>
            <person name="Tritt A."/>
            <person name="Yoshinaga Y."/>
            <person name="Zwiers L.-H."/>
            <person name="Turgeon B."/>
            <person name="Goodwin S."/>
            <person name="Spatafora J."/>
            <person name="Crous P."/>
            <person name="Grigoriev I."/>
        </authorList>
    </citation>
    <scope>NUCLEOTIDE SEQUENCE</scope>
    <source>
        <strain evidence="5">CBS 175.79</strain>
    </source>
</reference>
<dbReference type="PANTHER" id="PTHR37049">
    <property type="entry name" value="PEPTIDASE S41 FAMILY PROTEIN"/>
    <property type="match status" value="1"/>
</dbReference>
<dbReference type="EMBL" id="ML978068">
    <property type="protein sequence ID" value="KAF2018290.1"/>
    <property type="molecule type" value="Genomic_DNA"/>
</dbReference>
<evidence type="ECO:0000259" key="3">
    <source>
        <dbReference type="Pfam" id="PF03572"/>
    </source>
</evidence>
<sequence length="812" mass="88007">MHRTYLLLLSACGVSLARMHPYLYGVPKGPGMDMEELAVVDVVSLALDNSTSLNATRPRPTSPSAVPSTPALAEPCAVVSSTVQGLPPGSRRIVPAELGMRCLKSVPLDQEGNVKLIDDLKLYLAWQSNLGFLKNPPAEYTEAPVDIIEEMNGMQEQLKSGGYNSEYDFQTDLMSLFNRAYDNHLAWQPDILAGVIQFQRPAGTELVSVSSDGRALPEIFAYRDLELANRDKSFQPSPVRTINGRGVEEYLQSVAVQADFHDADTRWNALFPSQPLIASGTTFLGSFRTGEYQGPNTTMAFTNGTAKSMINLAVVIADFNGVNSGATFFQKFCRGPQPVAPPTTTQAPPSVSVSPPSSTPTPTPSHIGYPKAVILHPNLSVGGYHINETGYDDVAILSIPSYDSPDVQLFQNVMRDFIRLSAASGKTKMIFDLRGNGGGNAILGYDSFKQVFPQADQEPFGGTRYRANEALNMVGKISENFEAGNTFVQGNQTAFLQAFGASTPEDISLFTAGFNPVHQLDVNNERIDTWDQLFGPETINGDQFTTTIRYNFSDEPSYTYPGFSVIGFLNNTNETATPQPFTSENMVMLHDGMCSSTCTIVSELLKNQGGVRTIAIGGQPKVGPMQGIGGTKGAQSFNWDDVQIRTQIVYFTGSPEEQAQWNNTALGRTAFANQLFTRTAYAGGRPAGGINLRDNLRRNDRSKTPLEFVYEAADCRMWYTAPMINDVTQVWKGVVDRMFTADDSGMQGCVQDSTGHKSSVSGGGQAKSGEVPPPPPPEDEKGAEQLTGAAGSLAVVGKRWYALLLLVISVIL</sequence>
<evidence type="ECO:0000256" key="1">
    <source>
        <dbReference type="SAM" id="MobiDB-lite"/>
    </source>
</evidence>
<dbReference type="GO" id="GO:0008236">
    <property type="term" value="F:serine-type peptidase activity"/>
    <property type="evidence" value="ECO:0007669"/>
    <property type="project" value="InterPro"/>
</dbReference>
<feature type="region of interest" description="Disordered" evidence="1">
    <location>
        <begin position="746"/>
        <end position="783"/>
    </location>
</feature>
<dbReference type="PANTHER" id="PTHR37049:SF4">
    <property type="entry name" value="RHODANESE DOMAIN-CONTAINING PROTEIN"/>
    <property type="match status" value="1"/>
</dbReference>
<feature type="compositionally biased region" description="Polar residues" evidence="1">
    <location>
        <begin position="750"/>
        <end position="760"/>
    </location>
</feature>